<dbReference type="KEGG" id="vg:13828906"/>
<dbReference type="Proteomes" id="UP000007008">
    <property type="component" value="Segment"/>
</dbReference>
<name>M4T668_9CAUD</name>
<sequence length="34" mass="3504">MALAVIARGGSEVGLLAIQSVLQMHQPNQTGDTP</sequence>
<evidence type="ECO:0000313" key="2">
    <source>
        <dbReference type="Proteomes" id="UP000007008"/>
    </source>
</evidence>
<dbReference type="GeneID" id="13828906"/>
<proteinExistence type="predicted"/>
<dbReference type="RefSeq" id="YP_007518473.1">
    <property type="nucleotide sequence ID" value="NC_018850.2"/>
</dbReference>
<dbReference type="EMBL" id="JX863101">
    <property type="protein sequence ID" value="AGH62715.1"/>
    <property type="molecule type" value="Genomic_DNA"/>
</dbReference>
<organism evidence="1 2">
    <name type="scientific">Pseudomonas phage UFV-P2</name>
    <dbReference type="NCBI Taxonomy" id="1235661"/>
    <lineage>
        <taxon>Viruses</taxon>
        <taxon>Duplodnaviria</taxon>
        <taxon>Heunggongvirae</taxon>
        <taxon>Uroviricota</taxon>
        <taxon>Caudoviricetes</taxon>
        <taxon>Vicosavirus</taxon>
        <taxon>Vicosavirus UFVP2</taxon>
    </lineage>
</organism>
<accession>M4T668</accession>
<keyword evidence="2" id="KW-1185">Reference proteome</keyword>
<reference evidence="1 2" key="1">
    <citation type="journal article" date="2013" name="Genome Announc.">
        <title>Complete Genome Sequence of the Pseudomonas fluorescens Bacteriophage UFV-P2.</title>
        <authorList>
            <person name="Eller M.R."/>
            <person name="Salgado R.L."/>
            <person name="Vidigal P.M."/>
            <person name="Alves M.P."/>
            <person name="Dias R.S."/>
            <person name="de Oliveira L.L."/>
            <person name="da Silva C.C."/>
            <person name="de Carvalho A.F."/>
            <person name="De Paula S.O."/>
        </authorList>
    </citation>
    <scope>NUCLEOTIDE SEQUENCE [LARGE SCALE GENOMIC DNA]</scope>
</reference>
<protein>
    <submittedName>
        <fullName evidence="1">Uncharacterized protein</fullName>
    </submittedName>
</protein>
<evidence type="ECO:0000313" key="1">
    <source>
        <dbReference type="EMBL" id="AGH62715.1"/>
    </source>
</evidence>